<proteinExistence type="predicted"/>
<accession>A0ACB9YD83</accession>
<keyword evidence="2" id="KW-1185">Reference proteome</keyword>
<dbReference type="EMBL" id="CM043775">
    <property type="protein sequence ID" value="KAI4839460.1"/>
    <property type="molecule type" value="Genomic_DNA"/>
</dbReference>
<evidence type="ECO:0000313" key="2">
    <source>
        <dbReference type="Proteomes" id="UP001056978"/>
    </source>
</evidence>
<gene>
    <name evidence="1" type="ORF">MKS88_002014</name>
</gene>
<sequence length="821" mass="96279">MNIKSWLIKIVSQKNNVFSCNSYIANYNLIHKYGTLKYTSCALIMNICLNINWGNLKYSYLKRELKVSKRNEKDEKLERLLNTKLDIKSLCYVLKAIARLKRKEKLKRYTTFDRHISFLKRSNILKNKENYHNSRKILESRLLAIGCELVQVAGDGNCLFRSISLNLFEKQKYHMYVRKRCVEYMLNFKEHFSIYFENNDFYEYTNKMETNGYWGDELCIKATADAFDCIVYIITSTLHNWNLKYESEQKNNEHTKKCVFLAYTSPTHYDSFQLIQKKRQNKRNDDYTFPLNAFKKIIMHENNSNYSKIYIIAQYSVVQYIIEQYSVVQYSIAQYSVVQYIIAQYSVVQYSIAQYSVVQYIIEQYSVVQYSIAQYSVVQYSIAQYSVVQYIIAQYSVVQYIIEQYSVVQYIIAQYSVVQYIIAQYSVVQYSIAQYSVVQYSIEQYTVTHYSAIFFHTPSKRVPFSSMMIVGNDSSSNRHEIEITELTKDEMSFVLYNSNSGLANALRRIILSEIPTLAIDVVNVYENTSSFHDEFLAHRLGLIPIDSRNVKNYEFREKCKCKETCSKCTIEYVIEVKCNNANKIDITHYDIESLEHEPNIPMPIPYGNKNNKMESAIPIVTLSKNQTLHMKLTATKGIGKMHAKWIPANVSYRIDHKVVIKHYIINKLSREHKLFIANNLNEDCYVLSNTDDHRNHDHNHHNNDNDDDVDNGNDNDNRSLHLKLNENMSVVMAEYCIELLNELGYRDVIKIIYDETKFHFKIESVGSMPPEQIVEMAMEILENKLKVLEPQIKSSFYSIDEVSKQLKEQGVSLYGLQLDLE</sequence>
<name>A0ACB9YD83_PLABR</name>
<evidence type="ECO:0000313" key="1">
    <source>
        <dbReference type="EMBL" id="KAI4839460.1"/>
    </source>
</evidence>
<reference evidence="1" key="1">
    <citation type="submission" date="2022-06" db="EMBL/GenBank/DDBJ databases">
        <title>The First Complete Genome of the Simian Malaria Parasite Plasmodium brasilianum.</title>
        <authorList>
            <person name="Bajic M."/>
            <person name="Ravishankar S."/>
        </authorList>
    </citation>
    <scope>NUCLEOTIDE SEQUENCE</scope>
    <source>
        <strain evidence="1">Bolivian I</strain>
    </source>
</reference>
<comment type="caution">
    <text evidence="1">The sequence shown here is derived from an EMBL/GenBank/DDBJ whole genome shotgun (WGS) entry which is preliminary data.</text>
</comment>
<protein>
    <submittedName>
        <fullName evidence="1">OTU domain-containing protein</fullName>
    </submittedName>
</protein>
<organism evidence="1 2">
    <name type="scientific">Plasmodium brasilianum</name>
    <dbReference type="NCBI Taxonomy" id="5824"/>
    <lineage>
        <taxon>Eukaryota</taxon>
        <taxon>Sar</taxon>
        <taxon>Alveolata</taxon>
        <taxon>Apicomplexa</taxon>
        <taxon>Aconoidasida</taxon>
        <taxon>Haemosporida</taxon>
        <taxon>Plasmodiidae</taxon>
        <taxon>Plasmodium</taxon>
        <taxon>Plasmodium (Plasmodium)</taxon>
    </lineage>
</organism>
<dbReference type="Proteomes" id="UP001056978">
    <property type="component" value="Chromosome 7"/>
</dbReference>